<protein>
    <recommendedName>
        <fullName evidence="5">polynucleotide adenylyltransferase</fullName>
        <ecNumber evidence="5">2.7.7.19</ecNumber>
    </recommendedName>
</protein>
<dbReference type="Gene3D" id="1.10.1410.10">
    <property type="match status" value="1"/>
</dbReference>
<evidence type="ECO:0000259" key="15">
    <source>
        <dbReference type="Pfam" id="PF04928"/>
    </source>
</evidence>
<feature type="domain" description="Poly(A) polymerase RNA-binding" evidence="14">
    <location>
        <begin position="365"/>
        <end position="438"/>
    </location>
</feature>
<dbReference type="InterPro" id="IPR007010">
    <property type="entry name" value="PolA_pol_RNA-bd_dom"/>
</dbReference>
<dbReference type="GO" id="GO:0031123">
    <property type="term" value="P:RNA 3'-end processing"/>
    <property type="evidence" value="ECO:0007669"/>
    <property type="project" value="InterPro"/>
</dbReference>
<reference evidence="17" key="1">
    <citation type="submission" date="2020-10" db="EMBL/GenBank/DDBJ databases">
        <authorList>
            <person name="Han B."/>
            <person name="Lu T."/>
            <person name="Zhao Q."/>
            <person name="Huang X."/>
            <person name="Zhao Y."/>
        </authorList>
    </citation>
    <scope>NUCLEOTIDE SEQUENCE</scope>
</reference>
<dbReference type="InterPro" id="IPR043519">
    <property type="entry name" value="NT_sf"/>
</dbReference>
<evidence type="ECO:0000259" key="14">
    <source>
        <dbReference type="Pfam" id="PF04926"/>
    </source>
</evidence>
<dbReference type="SUPFAM" id="SSF81631">
    <property type="entry name" value="PAP/OAS1 substrate-binding domain"/>
    <property type="match status" value="1"/>
</dbReference>
<dbReference type="GO" id="GO:0046872">
    <property type="term" value="F:metal ion binding"/>
    <property type="evidence" value="ECO:0007669"/>
    <property type="project" value="UniProtKB-KW"/>
</dbReference>
<evidence type="ECO:0000256" key="3">
    <source>
        <dbReference type="ARBA" id="ARBA00004123"/>
    </source>
</evidence>
<keyword evidence="6" id="KW-0507">mRNA processing</keyword>
<evidence type="ECO:0000313" key="17">
    <source>
        <dbReference type="EMBL" id="CAD6247522.1"/>
    </source>
</evidence>
<dbReference type="Proteomes" id="UP000604825">
    <property type="component" value="Unassembled WGS sequence"/>
</dbReference>
<feature type="domain" description="Poly(A) polymerase nucleotidyltransferase" evidence="16">
    <location>
        <begin position="21"/>
        <end position="209"/>
    </location>
</feature>
<keyword evidence="7" id="KW-0808">Transferase</keyword>
<organism evidence="17 18">
    <name type="scientific">Miscanthus lutarioriparius</name>
    <dbReference type="NCBI Taxonomy" id="422564"/>
    <lineage>
        <taxon>Eukaryota</taxon>
        <taxon>Viridiplantae</taxon>
        <taxon>Streptophyta</taxon>
        <taxon>Embryophyta</taxon>
        <taxon>Tracheophyta</taxon>
        <taxon>Spermatophyta</taxon>
        <taxon>Magnoliopsida</taxon>
        <taxon>Liliopsida</taxon>
        <taxon>Poales</taxon>
        <taxon>Poaceae</taxon>
        <taxon>PACMAD clade</taxon>
        <taxon>Panicoideae</taxon>
        <taxon>Andropogonodae</taxon>
        <taxon>Andropogoneae</taxon>
        <taxon>Saccharinae</taxon>
        <taxon>Miscanthus</taxon>
    </lineage>
</organism>
<keyword evidence="9" id="KW-0547">Nucleotide-binding</keyword>
<dbReference type="GO" id="GO:0006397">
    <property type="term" value="P:mRNA processing"/>
    <property type="evidence" value="ECO:0007669"/>
    <property type="project" value="UniProtKB-KW"/>
</dbReference>
<dbReference type="SUPFAM" id="SSF81301">
    <property type="entry name" value="Nucleotidyltransferase"/>
    <property type="match status" value="1"/>
</dbReference>
<evidence type="ECO:0000256" key="7">
    <source>
        <dbReference type="ARBA" id="ARBA00022679"/>
    </source>
</evidence>
<dbReference type="GO" id="GO:0005524">
    <property type="term" value="F:ATP binding"/>
    <property type="evidence" value="ECO:0007669"/>
    <property type="project" value="UniProtKB-KW"/>
</dbReference>
<keyword evidence="18" id="KW-1185">Reference proteome</keyword>
<evidence type="ECO:0000256" key="12">
    <source>
        <dbReference type="ARBA" id="ARBA00023242"/>
    </source>
</evidence>
<keyword evidence="8" id="KW-0479">Metal-binding</keyword>
<evidence type="ECO:0000256" key="8">
    <source>
        <dbReference type="ARBA" id="ARBA00022723"/>
    </source>
</evidence>
<dbReference type="Gene3D" id="3.30.460.10">
    <property type="entry name" value="Beta Polymerase, domain 2"/>
    <property type="match status" value="1"/>
</dbReference>
<dbReference type="GO" id="GO:1990817">
    <property type="term" value="F:poly(A) RNA polymerase activity"/>
    <property type="evidence" value="ECO:0007669"/>
    <property type="project" value="UniProtKB-EC"/>
</dbReference>
<dbReference type="Pfam" id="PF04928">
    <property type="entry name" value="PAP_central"/>
    <property type="match status" value="1"/>
</dbReference>
<accession>A0A811PVW6</accession>
<dbReference type="InterPro" id="IPR011068">
    <property type="entry name" value="NuclTrfase_I-like_C"/>
</dbReference>
<evidence type="ECO:0000256" key="5">
    <source>
        <dbReference type="ARBA" id="ARBA00012388"/>
    </source>
</evidence>
<dbReference type="FunFam" id="1.10.1410.10:FF:000001">
    <property type="entry name" value="Putative poly(A) polymerase gamma"/>
    <property type="match status" value="1"/>
</dbReference>
<dbReference type="PANTHER" id="PTHR10682:SF27">
    <property type="entry name" value="POLY(A) POLYMERASE"/>
    <property type="match status" value="1"/>
</dbReference>
<dbReference type="InterPro" id="IPR007012">
    <property type="entry name" value="PolA_pol_cen_dom"/>
</dbReference>
<dbReference type="GO" id="GO:0005634">
    <property type="term" value="C:nucleus"/>
    <property type="evidence" value="ECO:0007669"/>
    <property type="project" value="UniProtKB-SubCell"/>
</dbReference>
<name>A0A811PVW6_9POAL</name>
<evidence type="ECO:0000259" key="16">
    <source>
        <dbReference type="Pfam" id="PF20750"/>
    </source>
</evidence>
<comment type="cofactor">
    <cofactor evidence="1">
        <name>Mn(2+)</name>
        <dbReference type="ChEBI" id="CHEBI:29035"/>
    </cofactor>
</comment>
<dbReference type="CDD" id="cd05402">
    <property type="entry name" value="NT_PAP_TUTase"/>
    <property type="match status" value="1"/>
</dbReference>
<dbReference type="Gene3D" id="3.30.70.590">
    <property type="entry name" value="Poly(A) polymerase predicted RNA binding domain"/>
    <property type="match status" value="1"/>
</dbReference>
<feature type="domain" description="Poly(A) polymerase central" evidence="15">
    <location>
        <begin position="214"/>
        <end position="344"/>
    </location>
</feature>
<dbReference type="EMBL" id="CAJGYO010000007">
    <property type="protein sequence ID" value="CAD6247522.1"/>
    <property type="molecule type" value="Genomic_DNA"/>
</dbReference>
<comment type="subcellular location">
    <subcellularLocation>
        <location evidence="3">Nucleus</location>
    </subcellularLocation>
</comment>
<dbReference type="InterPro" id="IPR048840">
    <property type="entry name" value="PolA_pol_NTPase"/>
</dbReference>
<evidence type="ECO:0000256" key="6">
    <source>
        <dbReference type="ARBA" id="ARBA00022664"/>
    </source>
</evidence>
<evidence type="ECO:0000256" key="13">
    <source>
        <dbReference type="SAM" id="MobiDB-lite"/>
    </source>
</evidence>
<dbReference type="AlphaFoldDB" id="A0A811PVW6"/>
<proteinExistence type="inferred from homology"/>
<evidence type="ECO:0000256" key="1">
    <source>
        <dbReference type="ARBA" id="ARBA00001936"/>
    </source>
</evidence>
<comment type="caution">
    <text evidence="17">The sequence shown here is derived from an EMBL/GenBank/DDBJ whole genome shotgun (WGS) entry which is preliminary data.</text>
</comment>
<dbReference type="PANTHER" id="PTHR10682">
    <property type="entry name" value="POLY A POLYMERASE"/>
    <property type="match status" value="1"/>
</dbReference>
<comment type="similarity">
    <text evidence="4">Belongs to the poly(A) polymerase family.</text>
</comment>
<gene>
    <name evidence="17" type="ORF">NCGR_LOCUS31711</name>
</gene>
<dbReference type="Pfam" id="PF20750">
    <property type="entry name" value="PAP_NTPase"/>
    <property type="match status" value="1"/>
</dbReference>
<evidence type="ECO:0000256" key="9">
    <source>
        <dbReference type="ARBA" id="ARBA00022741"/>
    </source>
</evidence>
<evidence type="ECO:0000313" key="18">
    <source>
        <dbReference type="Proteomes" id="UP000604825"/>
    </source>
</evidence>
<evidence type="ECO:0000256" key="10">
    <source>
        <dbReference type="ARBA" id="ARBA00022840"/>
    </source>
</evidence>
<evidence type="ECO:0000256" key="11">
    <source>
        <dbReference type="ARBA" id="ARBA00022842"/>
    </source>
</evidence>
<feature type="region of interest" description="Disordered" evidence="13">
    <location>
        <begin position="1"/>
        <end position="26"/>
    </location>
</feature>
<dbReference type="Pfam" id="PF04926">
    <property type="entry name" value="PAP_RNA-bind"/>
    <property type="match status" value="1"/>
</dbReference>
<keyword evidence="10" id="KW-0067">ATP-binding</keyword>
<dbReference type="EC" id="2.7.7.19" evidence="5"/>
<dbReference type="GO" id="GO:0003723">
    <property type="term" value="F:RNA binding"/>
    <property type="evidence" value="ECO:0007669"/>
    <property type="project" value="InterPro"/>
</dbReference>
<sequence length="635" mass="70138">MAGSVGKGRAALRASPKRYSGTDPPLSLAGPTLADLQRTAELEKFLVEAGLYEGKEESAKREDVLSEIGQIVKEWVKQLTSKKGYADQLVEQANAVLFTFGSYRLGVHGPEADIDTLCVGPSYVNREEDFFVTLHGILAEKEEVTELQPVPDAHVPVLKFKFRGISIDLLYASLSLFSDTSGSVLCDVDEATVRSLNGCRVADQILRLVPNVENFRTTLRCLKYWAKRRGVYSNITGFLGGVNWALLVAHVCQLYPNAVPSMLVSRFFRVFTQWQWPNPVMLCAIENNDLGFSIWDPRKNPRDRNHLMPIITPAYPCMNSSYNVSSSTLRVIMEQFQFGNKICQIDRDTKGILQCHPYPCEYSDPTIECAHCAFYMGLSRKEGSKKHGQQFDIRGTVDEFMREIGMYSLWKPGMDLAVTHVHREQVPSYVFEQGYKKPCPTMHANQQEQSDGDVTLSPYLDSQLKRKYDSDGDGHVELCKSVKRAAVSPPGVGTPPHGNSVSNIVCDSPVKFVSSVVCSGSLTSPSHDDINLEQAQLTTSPYGSEDTSASGTSFAAVGVVVLADESSKLGNLTSDLEVNTIQTMPLHTYLECVAQKDETKLEEIRSLASSNCAEFVESSVLAEKVHLDLGGDEVN</sequence>
<dbReference type="OrthoDB" id="412748at2759"/>
<dbReference type="SUPFAM" id="SSF55003">
    <property type="entry name" value="PAP/Archaeal CCA-adding enzyme, C-terminal domain"/>
    <property type="match status" value="1"/>
</dbReference>
<evidence type="ECO:0000256" key="2">
    <source>
        <dbReference type="ARBA" id="ARBA00001946"/>
    </source>
</evidence>
<keyword evidence="12" id="KW-0539">Nucleus</keyword>
<keyword evidence="11" id="KW-0460">Magnesium</keyword>
<dbReference type="FunFam" id="3.30.460.10:FF:000002">
    <property type="entry name" value="Poly(A) polymerase alpha, putative"/>
    <property type="match status" value="1"/>
</dbReference>
<comment type="cofactor">
    <cofactor evidence="2">
        <name>Mg(2+)</name>
        <dbReference type="ChEBI" id="CHEBI:18420"/>
    </cofactor>
</comment>
<evidence type="ECO:0000256" key="4">
    <source>
        <dbReference type="ARBA" id="ARBA00010912"/>
    </source>
</evidence>